<evidence type="ECO:0000313" key="8">
    <source>
        <dbReference type="EMBL" id="GJD43261.1"/>
    </source>
</evidence>
<dbReference type="Pfam" id="PF22692">
    <property type="entry name" value="LlgE_F_G_D1"/>
    <property type="match status" value="1"/>
</dbReference>
<keyword evidence="8" id="KW-0966">Cell projection</keyword>
<evidence type="ECO:0000259" key="7">
    <source>
        <dbReference type="Pfam" id="PF22692"/>
    </source>
</evidence>
<comment type="function">
    <text evidence="4">A flexible structure which links the flagellar filament to the drive apparatus in the basal body.</text>
</comment>
<keyword evidence="8" id="KW-0969">Cilium</keyword>
<evidence type="ECO:0000256" key="3">
    <source>
        <dbReference type="ARBA" id="ARBA00023143"/>
    </source>
</evidence>
<protein>
    <recommendedName>
        <fullName evidence="4">Flagellar hook protein FlgE</fullName>
    </recommendedName>
</protein>
<dbReference type="InterPro" id="IPR020013">
    <property type="entry name" value="Flagellar_FlgE/F/G"/>
</dbReference>
<name>A0ABQ4QDG8_9HYPH</name>
<organism evidence="8 9">
    <name type="scientific">Methylobacterium cerastii</name>
    <dbReference type="NCBI Taxonomy" id="932741"/>
    <lineage>
        <taxon>Bacteria</taxon>
        <taxon>Pseudomonadati</taxon>
        <taxon>Pseudomonadota</taxon>
        <taxon>Alphaproteobacteria</taxon>
        <taxon>Hyphomicrobiales</taxon>
        <taxon>Methylobacteriaceae</taxon>
        <taxon>Methylobacterium</taxon>
    </lineage>
</organism>
<feature type="domain" description="Flagellar hook protein FlgE/F/G-like D1" evidence="7">
    <location>
        <begin position="84"/>
        <end position="155"/>
    </location>
</feature>
<keyword evidence="3 4" id="KW-0975">Bacterial flagellum</keyword>
<dbReference type="SUPFAM" id="SSF117143">
    <property type="entry name" value="Flagellar hook protein flgE"/>
    <property type="match status" value="1"/>
</dbReference>
<dbReference type="PANTHER" id="PTHR30435:SF1">
    <property type="entry name" value="FLAGELLAR HOOK PROTEIN FLGE"/>
    <property type="match status" value="1"/>
</dbReference>
<dbReference type="NCBIfam" id="TIGR03506">
    <property type="entry name" value="FlgEFG_subfam"/>
    <property type="match status" value="1"/>
</dbReference>
<comment type="similarity">
    <text evidence="2 4">Belongs to the flagella basal body rod proteins family.</text>
</comment>
<proteinExistence type="inferred from homology"/>
<comment type="subcellular location">
    <subcellularLocation>
        <location evidence="1 4">Bacterial flagellum basal body</location>
    </subcellularLocation>
</comment>
<sequence length="470" mass="47823">MDIFTALQTAVSGLKAQSYAIDNISGNIANSQTTGYKRIDTSFVDLLAEQTPKHEVAGTVLAQSQMTNSIQGNIASSSVTTNMAINGDGFFTVMAKTGDANGQTSFSGTPVYTRRGDFAPDKDGYLVNGAGSYLQGQNYDAATGQVSSTGPIKIANQTLAAKPTTTITYGANLPAAPATANSSTTKSSLYAPTDTSVLVTDTNGAATAGKKVLAANAQDFVNSSIAGPALTAYTTTGAPVAVNTRWAKIQDATTANASATPPTVDQPAIWNLFYASDSSVALNKSDWVNAGTGFTFDGSGQLVQPSGGKATITDLTVNGTNLGSVGLAFDKTTLTQYAASSGAVTTNALTQDGYASGTLNSVAVGSDGSIMGAFSNGSSVKLASVGVARFINPDGLKPLSNGTYAQTLDSGVPLAGLDGSAVVGASNESSNTDIASEFSKMIVTQQAYSANTKVMSTAQTMMSDLLNIIR</sequence>
<dbReference type="InterPro" id="IPR037925">
    <property type="entry name" value="FlgE/F/G-like"/>
</dbReference>
<dbReference type="PANTHER" id="PTHR30435">
    <property type="entry name" value="FLAGELLAR PROTEIN"/>
    <property type="match status" value="1"/>
</dbReference>
<dbReference type="EMBL" id="BPQG01000010">
    <property type="protein sequence ID" value="GJD43261.1"/>
    <property type="molecule type" value="Genomic_DNA"/>
</dbReference>
<accession>A0ABQ4QDG8</accession>
<evidence type="ECO:0000256" key="4">
    <source>
        <dbReference type="RuleBase" id="RU362116"/>
    </source>
</evidence>
<dbReference type="InterPro" id="IPR010930">
    <property type="entry name" value="Flg_bb/hook_C_dom"/>
</dbReference>
<dbReference type="RefSeq" id="WP_238271283.1">
    <property type="nucleotide sequence ID" value="NZ_BPQG01000010.1"/>
</dbReference>
<keyword evidence="8" id="KW-0282">Flagellum</keyword>
<evidence type="ECO:0000313" key="9">
    <source>
        <dbReference type="Proteomes" id="UP001055117"/>
    </source>
</evidence>
<evidence type="ECO:0000256" key="2">
    <source>
        <dbReference type="ARBA" id="ARBA00009677"/>
    </source>
</evidence>
<reference evidence="8 9" key="1">
    <citation type="journal article" date="2021" name="Front. Microbiol.">
        <title>Comprehensive Comparative Genomics and Phenotyping of Methylobacterium Species.</title>
        <authorList>
            <person name="Alessa O."/>
            <person name="Ogura Y."/>
            <person name="Fujitani Y."/>
            <person name="Takami H."/>
            <person name="Hayashi T."/>
            <person name="Sahin N."/>
            <person name="Tani A."/>
        </authorList>
    </citation>
    <scope>NUCLEOTIDE SEQUENCE [LARGE SCALE GENOMIC DNA]</scope>
    <source>
        <strain evidence="8 9">DSM 23679</strain>
    </source>
</reference>
<dbReference type="InterPro" id="IPR001444">
    <property type="entry name" value="Flag_bb_rod_N"/>
</dbReference>
<dbReference type="Pfam" id="PF00460">
    <property type="entry name" value="Flg_bb_rod"/>
    <property type="match status" value="1"/>
</dbReference>
<dbReference type="InterPro" id="IPR053967">
    <property type="entry name" value="LlgE_F_G-like_D1"/>
</dbReference>
<gene>
    <name evidence="8" type="primary">flgE</name>
    <name evidence="8" type="ORF">AFCDBAGC_1112</name>
</gene>
<evidence type="ECO:0000256" key="1">
    <source>
        <dbReference type="ARBA" id="ARBA00004117"/>
    </source>
</evidence>
<dbReference type="Proteomes" id="UP001055117">
    <property type="component" value="Unassembled WGS sequence"/>
</dbReference>
<comment type="caution">
    <text evidence="8">The sequence shown here is derived from an EMBL/GenBank/DDBJ whole genome shotgun (WGS) entry which is preliminary data.</text>
</comment>
<dbReference type="Pfam" id="PF06429">
    <property type="entry name" value="Flg_bbr_C"/>
    <property type="match status" value="1"/>
</dbReference>
<evidence type="ECO:0000259" key="5">
    <source>
        <dbReference type="Pfam" id="PF00460"/>
    </source>
</evidence>
<evidence type="ECO:0000259" key="6">
    <source>
        <dbReference type="Pfam" id="PF06429"/>
    </source>
</evidence>
<feature type="domain" description="Flagellar basal body rod protein N-terminal" evidence="5">
    <location>
        <begin position="7"/>
        <end position="37"/>
    </location>
</feature>
<keyword evidence="9" id="KW-1185">Reference proteome</keyword>
<feature type="domain" description="Flagellar basal-body/hook protein C-terminal" evidence="6">
    <location>
        <begin position="428"/>
        <end position="468"/>
    </location>
</feature>